<accession>A0A2W5FK63</accession>
<dbReference type="AlphaFoldDB" id="A0A2W5FK63"/>
<protein>
    <recommendedName>
        <fullName evidence="4">PEP-CTERM protein-sorting domain-containing protein</fullName>
    </recommendedName>
</protein>
<feature type="signal peptide" evidence="1">
    <location>
        <begin position="1"/>
        <end position="24"/>
    </location>
</feature>
<keyword evidence="1" id="KW-0732">Signal</keyword>
<sequence length="232" mass="24084">MKHPVISWALTSTVLAAAHGAPLAATPVVTTTSGTTPFAVSGIDLLQTSLAGAPVVVGQFTGYGTGGEAVLRDGNAGGAQATDYTGTALVVSDSTVTYTLDLGVSPQGYNITAIETFGAWDDGRDQQQISISYATVADPEAFITLTAYGFDPIGDFSRVRVTPGSGDAFLMQNVYAIRFSFPNQENSASGYRELDVFGVSAVPEPQRWGLLAAGLGLIGLWARRGAAARRTT</sequence>
<reference evidence="2 3" key="1">
    <citation type="submission" date="2017-08" db="EMBL/GenBank/DDBJ databases">
        <title>Infants hospitalized years apart are colonized by the same room-sourced microbial strains.</title>
        <authorList>
            <person name="Brooks B."/>
            <person name="Olm M.R."/>
            <person name="Firek B.A."/>
            <person name="Baker R."/>
            <person name="Thomas B.C."/>
            <person name="Morowitz M.J."/>
            <person name="Banfield J.F."/>
        </authorList>
    </citation>
    <scope>NUCLEOTIDE SEQUENCE [LARGE SCALE GENOMIC DNA]</scope>
    <source>
        <strain evidence="2">S2_012_000_R2_81</strain>
    </source>
</reference>
<organism evidence="2 3">
    <name type="scientific">Roseateles depolymerans</name>
    <dbReference type="NCBI Taxonomy" id="76731"/>
    <lineage>
        <taxon>Bacteria</taxon>
        <taxon>Pseudomonadati</taxon>
        <taxon>Pseudomonadota</taxon>
        <taxon>Betaproteobacteria</taxon>
        <taxon>Burkholderiales</taxon>
        <taxon>Sphaerotilaceae</taxon>
        <taxon>Roseateles</taxon>
    </lineage>
</organism>
<comment type="caution">
    <text evidence="2">The sequence shown here is derived from an EMBL/GenBank/DDBJ whole genome shotgun (WGS) entry which is preliminary data.</text>
</comment>
<dbReference type="EMBL" id="QFOD01000006">
    <property type="protein sequence ID" value="PZP33296.1"/>
    <property type="molecule type" value="Genomic_DNA"/>
</dbReference>
<evidence type="ECO:0000313" key="2">
    <source>
        <dbReference type="EMBL" id="PZP33296.1"/>
    </source>
</evidence>
<evidence type="ECO:0000313" key="3">
    <source>
        <dbReference type="Proteomes" id="UP000249633"/>
    </source>
</evidence>
<gene>
    <name evidence="2" type="ORF">DI603_07940</name>
</gene>
<dbReference type="Proteomes" id="UP000249633">
    <property type="component" value="Unassembled WGS sequence"/>
</dbReference>
<evidence type="ECO:0008006" key="4">
    <source>
        <dbReference type="Google" id="ProtNLM"/>
    </source>
</evidence>
<name>A0A2W5FK63_9BURK</name>
<evidence type="ECO:0000256" key="1">
    <source>
        <dbReference type="SAM" id="SignalP"/>
    </source>
</evidence>
<proteinExistence type="predicted"/>
<feature type="chain" id="PRO_5015920701" description="PEP-CTERM protein-sorting domain-containing protein" evidence="1">
    <location>
        <begin position="25"/>
        <end position="232"/>
    </location>
</feature>